<comment type="function">
    <text evidence="1">Essential component of the TIM23 complex, a complex that mediates the translocation of transit peptide-containing proteins across the mitochondrial inner membrane.</text>
</comment>
<evidence type="ECO:0000313" key="5">
    <source>
        <dbReference type="Proteomes" id="UP000038009"/>
    </source>
</evidence>
<dbReference type="PANTHER" id="PTHR12210">
    <property type="entry name" value="DULLARD PROTEIN PHOSPHATASE"/>
    <property type="match status" value="1"/>
</dbReference>
<dbReference type="EMBL" id="LJSK01000014">
    <property type="protein sequence ID" value="KPI89915.1"/>
    <property type="molecule type" value="Genomic_DNA"/>
</dbReference>
<feature type="domain" description="FCP1 homology" evidence="3">
    <location>
        <begin position="182"/>
        <end position="335"/>
    </location>
</feature>
<feature type="compositionally biased region" description="Low complexity" evidence="2">
    <location>
        <begin position="68"/>
        <end position="79"/>
    </location>
</feature>
<evidence type="ECO:0000256" key="2">
    <source>
        <dbReference type="SAM" id="MobiDB-lite"/>
    </source>
</evidence>
<dbReference type="InterPro" id="IPR004274">
    <property type="entry name" value="FCP1_dom"/>
</dbReference>
<feature type="region of interest" description="Disordered" evidence="2">
    <location>
        <begin position="18"/>
        <end position="79"/>
    </location>
</feature>
<dbReference type="GO" id="GO:0015031">
    <property type="term" value="P:protein transport"/>
    <property type="evidence" value="ECO:0007669"/>
    <property type="project" value="UniProtKB-KW"/>
</dbReference>
<dbReference type="Gene3D" id="3.40.50.1000">
    <property type="entry name" value="HAD superfamily/HAD-like"/>
    <property type="match status" value="1"/>
</dbReference>
<evidence type="ECO:0000313" key="4">
    <source>
        <dbReference type="EMBL" id="KPI89915.1"/>
    </source>
</evidence>
<keyword evidence="1" id="KW-0809">Transit peptide</keyword>
<keyword evidence="1" id="KW-0812">Transmembrane</keyword>
<dbReference type="InterPro" id="IPR050365">
    <property type="entry name" value="TIM50"/>
</dbReference>
<dbReference type="AlphaFoldDB" id="A0A0N1I9I9"/>
<dbReference type="Proteomes" id="UP000038009">
    <property type="component" value="Unassembled WGS sequence"/>
</dbReference>
<dbReference type="OMA" id="KENAWDG"/>
<keyword evidence="1" id="KW-0472">Membrane</keyword>
<sequence length="397" mass="44587">MYRRTLLALAAPSSRVWWSPYGKPDRAGETTGTKPGVGHRGSAPRDLFQRTARHRQSSYSVSAGGRGSAETSSSASPSVGACRKKSYAEAAAGPLGTASSKGQQQGVHMYANKENAWEGYTDDRFYGAKRFREYWRRMLADRGVRYYLFTVVVVMTAAGAKLWQMQTVLRAQTGLLGPRKKAYRSRLTVVLDVDETLLSYGDKAFRLKAGLVPRPYLAELLDYLTSIDAEVVLWAACSERYMRQVLGIIDPSGIRVSQYITRDNEWFSQDNYYEKNVLWLKRPLEDTIIIENRALSVRNCNANAILVDDFIRGEYMDTGQDHPANDHALSTVKNIIEDLETSGMPVPEYLANAQLRNPEIKEISCHLAIRQLPDEIARGVFYFIGNKFKPTRASQSS</sequence>
<gene>
    <name evidence="4" type="ORF">ABL78_0987</name>
</gene>
<keyword evidence="1" id="KW-0496">Mitochondrion</keyword>
<comment type="subunit">
    <text evidence="1">Component of the TIM23 complex.</text>
</comment>
<dbReference type="Pfam" id="PF03031">
    <property type="entry name" value="NIF"/>
    <property type="match status" value="1"/>
</dbReference>
<feature type="transmembrane region" description="Helical" evidence="1">
    <location>
        <begin position="146"/>
        <end position="163"/>
    </location>
</feature>
<organism evidence="4 5">
    <name type="scientific">Leptomonas seymouri</name>
    <dbReference type="NCBI Taxonomy" id="5684"/>
    <lineage>
        <taxon>Eukaryota</taxon>
        <taxon>Discoba</taxon>
        <taxon>Euglenozoa</taxon>
        <taxon>Kinetoplastea</taxon>
        <taxon>Metakinetoplastina</taxon>
        <taxon>Trypanosomatida</taxon>
        <taxon>Trypanosomatidae</taxon>
        <taxon>Leishmaniinae</taxon>
        <taxon>Leptomonas</taxon>
    </lineage>
</organism>
<reference evidence="4 5" key="1">
    <citation type="journal article" date="2015" name="PLoS Pathog.">
        <title>Leptomonas seymouri: Adaptations to the Dixenous Life Cycle Analyzed by Genome Sequencing, Transcriptome Profiling and Co-infection with Leishmania donovani.</title>
        <authorList>
            <person name="Kraeva N."/>
            <person name="Butenko A."/>
            <person name="Hlavacova J."/>
            <person name="Kostygov A."/>
            <person name="Myskova J."/>
            <person name="Grybchuk D."/>
            <person name="Lestinova T."/>
            <person name="Votypka J."/>
            <person name="Volf P."/>
            <person name="Opperdoes F."/>
            <person name="Flegontov P."/>
            <person name="Lukes J."/>
            <person name="Yurchenko V."/>
        </authorList>
    </citation>
    <scope>NUCLEOTIDE SEQUENCE [LARGE SCALE GENOMIC DNA]</scope>
    <source>
        <strain evidence="4 5">ATCC 30220</strain>
    </source>
</reference>
<proteinExistence type="inferred from homology"/>
<evidence type="ECO:0000256" key="1">
    <source>
        <dbReference type="RuleBase" id="RU365079"/>
    </source>
</evidence>
<comment type="similarity">
    <text evidence="1">Belongs to the TIM50 family.</text>
</comment>
<protein>
    <recommendedName>
        <fullName evidence="1">Mitochondrial import inner membrane translocase subunit TIM50</fullName>
    </recommendedName>
</protein>
<keyword evidence="1" id="KW-0653">Protein transport</keyword>
<dbReference type="VEuPathDB" id="TriTrypDB:Lsey_0014_0380"/>
<comment type="caution">
    <text evidence="4">The sequence shown here is derived from an EMBL/GenBank/DDBJ whole genome shotgun (WGS) entry which is preliminary data.</text>
</comment>
<dbReference type="InterPro" id="IPR023214">
    <property type="entry name" value="HAD_sf"/>
</dbReference>
<comment type="subcellular location">
    <subcellularLocation>
        <location evidence="1">Mitochondrion inner membrane</location>
        <topology evidence="1">Single-pass membrane protein</topology>
    </subcellularLocation>
</comment>
<dbReference type="SUPFAM" id="SSF56784">
    <property type="entry name" value="HAD-like"/>
    <property type="match status" value="1"/>
</dbReference>
<dbReference type="GO" id="GO:0005744">
    <property type="term" value="C:TIM23 mitochondrial import inner membrane translocase complex"/>
    <property type="evidence" value="ECO:0007669"/>
    <property type="project" value="UniProtKB-UniRule"/>
</dbReference>
<keyword evidence="1" id="KW-0811">Translocation</keyword>
<dbReference type="InterPro" id="IPR036412">
    <property type="entry name" value="HAD-like_sf"/>
</dbReference>
<dbReference type="PROSITE" id="PS50969">
    <property type="entry name" value="FCP1"/>
    <property type="match status" value="1"/>
</dbReference>
<dbReference type="OrthoDB" id="277011at2759"/>
<keyword evidence="1" id="KW-1133">Transmembrane helix</keyword>
<name>A0A0N1I9I9_LEPSE</name>
<keyword evidence="5" id="KW-1185">Reference proteome</keyword>
<accession>A0A0N1I9I9</accession>
<evidence type="ECO:0000259" key="3">
    <source>
        <dbReference type="PROSITE" id="PS50969"/>
    </source>
</evidence>
<keyword evidence="1" id="KW-0813">Transport</keyword>
<dbReference type="SMART" id="SM00577">
    <property type="entry name" value="CPDc"/>
    <property type="match status" value="1"/>
</dbReference>